<dbReference type="GO" id="GO:0016020">
    <property type="term" value="C:membrane"/>
    <property type="evidence" value="ECO:0007669"/>
    <property type="project" value="UniProtKB-SubCell"/>
</dbReference>
<dbReference type="InterPro" id="IPR052337">
    <property type="entry name" value="SAT4-like"/>
</dbReference>
<comment type="subcellular location">
    <subcellularLocation>
        <location evidence="1">Membrane</location>
        <topology evidence="1">Multi-pass membrane protein</topology>
    </subcellularLocation>
</comment>
<name>A0A3D8RW31_9HELO</name>
<proteinExistence type="inferred from homology"/>
<evidence type="ECO:0000256" key="5">
    <source>
        <dbReference type="ARBA" id="ARBA00038359"/>
    </source>
</evidence>
<dbReference type="AlphaFoldDB" id="A0A3D8RW31"/>
<evidence type="ECO:0000313" key="8">
    <source>
        <dbReference type="EMBL" id="RDW78208.1"/>
    </source>
</evidence>
<dbReference type="PANTHER" id="PTHR33048">
    <property type="entry name" value="PTH11-LIKE INTEGRAL MEMBRANE PROTEIN (AFU_ORTHOLOGUE AFUA_5G11245)"/>
    <property type="match status" value="1"/>
</dbReference>
<keyword evidence="2 6" id="KW-0812">Transmembrane</keyword>
<comment type="caution">
    <text evidence="8">The sequence shown here is derived from an EMBL/GenBank/DDBJ whole genome shotgun (WGS) entry which is preliminary data.</text>
</comment>
<dbReference type="OrthoDB" id="5401779at2759"/>
<evidence type="ECO:0000313" key="9">
    <source>
        <dbReference type="Proteomes" id="UP000256328"/>
    </source>
</evidence>
<keyword evidence="4 6" id="KW-0472">Membrane</keyword>
<feature type="transmembrane region" description="Helical" evidence="6">
    <location>
        <begin position="48"/>
        <end position="71"/>
    </location>
</feature>
<dbReference type="Pfam" id="PF20684">
    <property type="entry name" value="Fung_rhodopsin"/>
    <property type="match status" value="1"/>
</dbReference>
<evidence type="ECO:0000256" key="4">
    <source>
        <dbReference type="ARBA" id="ARBA00023136"/>
    </source>
</evidence>
<gene>
    <name evidence="8" type="ORF">BP5796_06060</name>
</gene>
<feature type="transmembrane region" description="Helical" evidence="6">
    <location>
        <begin position="91"/>
        <end position="113"/>
    </location>
</feature>
<feature type="transmembrane region" description="Helical" evidence="6">
    <location>
        <begin position="12"/>
        <end position="36"/>
    </location>
</feature>
<accession>A0A3D8RW31</accession>
<comment type="similarity">
    <text evidence="5">Belongs to the SAT4 family.</text>
</comment>
<evidence type="ECO:0000256" key="1">
    <source>
        <dbReference type="ARBA" id="ARBA00004141"/>
    </source>
</evidence>
<dbReference type="InterPro" id="IPR049326">
    <property type="entry name" value="Rhodopsin_dom_fungi"/>
</dbReference>
<evidence type="ECO:0000256" key="2">
    <source>
        <dbReference type="ARBA" id="ARBA00022692"/>
    </source>
</evidence>
<feature type="transmembrane region" description="Helical" evidence="6">
    <location>
        <begin position="171"/>
        <end position="194"/>
    </location>
</feature>
<feature type="domain" description="Rhodopsin" evidence="7">
    <location>
        <begin position="32"/>
        <end position="269"/>
    </location>
</feature>
<dbReference type="Proteomes" id="UP000256328">
    <property type="component" value="Unassembled WGS sequence"/>
</dbReference>
<protein>
    <recommendedName>
        <fullName evidence="7">Rhodopsin domain-containing protein</fullName>
    </recommendedName>
</protein>
<keyword evidence="9" id="KW-1185">Reference proteome</keyword>
<feature type="transmembrane region" description="Helical" evidence="6">
    <location>
        <begin position="206"/>
        <end position="227"/>
    </location>
</feature>
<sequence length="300" mass="33224">MDSQMELPITHRISLIVVTAVFTTSGTCIVCLRLYVRKFIVNCVGHDDCFILAALVCSIGFTAASIVGMRYGVGKHTFEVNNTNAAESIKATFYVEVLYYLSIYLIKMSILFCYRRLNATLKDAFYQLTMASMLLISLHFISTMVVCFLQCRPISFYWDQKQAGTCINLTAFFYSTNIFTIITDVIILSLPIHTLSKIQRTSTHKVALFVVFLAGGLSTIASCVRLHTIGVYTLSSDAVYDAAPINLWSFIEINLGLACACGPGMLTPFSLKLLLGDPTDYLCSTKQAPLLPELSTNEQV</sequence>
<evidence type="ECO:0000259" key="7">
    <source>
        <dbReference type="Pfam" id="PF20684"/>
    </source>
</evidence>
<dbReference type="EMBL" id="PDLN01000008">
    <property type="protein sequence ID" value="RDW78208.1"/>
    <property type="molecule type" value="Genomic_DNA"/>
</dbReference>
<evidence type="ECO:0000256" key="6">
    <source>
        <dbReference type="SAM" id="Phobius"/>
    </source>
</evidence>
<dbReference type="PANTHER" id="PTHR33048:SF123">
    <property type="entry name" value="INTEGRAL MEMBRANE PROTEIN"/>
    <property type="match status" value="1"/>
</dbReference>
<organism evidence="8 9">
    <name type="scientific">Coleophoma crateriformis</name>
    <dbReference type="NCBI Taxonomy" id="565419"/>
    <lineage>
        <taxon>Eukaryota</taxon>
        <taxon>Fungi</taxon>
        <taxon>Dikarya</taxon>
        <taxon>Ascomycota</taxon>
        <taxon>Pezizomycotina</taxon>
        <taxon>Leotiomycetes</taxon>
        <taxon>Helotiales</taxon>
        <taxon>Dermateaceae</taxon>
        <taxon>Coleophoma</taxon>
    </lineage>
</organism>
<keyword evidence="3 6" id="KW-1133">Transmembrane helix</keyword>
<feature type="transmembrane region" description="Helical" evidence="6">
    <location>
        <begin position="125"/>
        <end position="151"/>
    </location>
</feature>
<evidence type="ECO:0000256" key="3">
    <source>
        <dbReference type="ARBA" id="ARBA00022989"/>
    </source>
</evidence>
<reference evidence="8 9" key="1">
    <citation type="journal article" date="2018" name="IMA Fungus">
        <title>IMA Genome-F 9: Draft genome sequence of Annulohypoxylon stygium, Aspergillus mulundensis, Berkeleyomyces basicola (syn. Thielaviopsis basicola), Ceratocystis smalleyi, two Cercospora beticola strains, Coleophoma cylindrospora, Fusarium fracticaudum, Phialophora cf. hyalina, and Morchella septimelata.</title>
        <authorList>
            <person name="Wingfield B.D."/>
            <person name="Bills G.F."/>
            <person name="Dong Y."/>
            <person name="Huang W."/>
            <person name="Nel W.J."/>
            <person name="Swalarsk-Parry B.S."/>
            <person name="Vaghefi N."/>
            <person name="Wilken P.M."/>
            <person name="An Z."/>
            <person name="de Beer Z.W."/>
            <person name="De Vos L."/>
            <person name="Chen L."/>
            <person name="Duong T.A."/>
            <person name="Gao Y."/>
            <person name="Hammerbacher A."/>
            <person name="Kikkert J.R."/>
            <person name="Li Y."/>
            <person name="Li H."/>
            <person name="Li K."/>
            <person name="Li Q."/>
            <person name="Liu X."/>
            <person name="Ma X."/>
            <person name="Naidoo K."/>
            <person name="Pethybridge S.J."/>
            <person name="Sun J."/>
            <person name="Steenkamp E.T."/>
            <person name="van der Nest M.A."/>
            <person name="van Wyk S."/>
            <person name="Wingfield M.J."/>
            <person name="Xiong C."/>
            <person name="Yue Q."/>
            <person name="Zhang X."/>
        </authorList>
    </citation>
    <scope>NUCLEOTIDE SEQUENCE [LARGE SCALE GENOMIC DNA]</scope>
    <source>
        <strain evidence="8 9">BP5796</strain>
    </source>
</reference>